<protein>
    <submittedName>
        <fullName evidence="1">Expressed protein</fullName>
    </submittedName>
</protein>
<evidence type="ECO:0000313" key="2">
    <source>
        <dbReference type="Proteomes" id="UP001153365"/>
    </source>
</evidence>
<dbReference type="GO" id="GO:0005085">
    <property type="term" value="F:guanyl-nucleotide exchange factor activity"/>
    <property type="evidence" value="ECO:0007669"/>
    <property type="project" value="InterPro"/>
</dbReference>
<name>A0AAV0B1M4_PHAPC</name>
<comment type="caution">
    <text evidence="1">The sequence shown here is derived from an EMBL/GenBank/DDBJ whole genome shotgun (WGS) entry which is preliminary data.</text>
</comment>
<reference evidence="1" key="1">
    <citation type="submission" date="2022-06" db="EMBL/GenBank/DDBJ databases">
        <authorList>
            <consortium name="SYNGENTA / RWTH Aachen University"/>
        </authorList>
    </citation>
    <scope>NUCLEOTIDE SEQUENCE</scope>
</reference>
<gene>
    <name evidence="1" type="ORF">PPACK8108_LOCUS11315</name>
</gene>
<dbReference type="InterPro" id="IPR011989">
    <property type="entry name" value="ARM-like"/>
</dbReference>
<dbReference type="AlphaFoldDB" id="A0AAV0B1M4"/>
<keyword evidence="2" id="KW-1185">Reference proteome</keyword>
<organism evidence="1 2">
    <name type="scientific">Phakopsora pachyrhizi</name>
    <name type="common">Asian soybean rust disease fungus</name>
    <dbReference type="NCBI Taxonomy" id="170000"/>
    <lineage>
        <taxon>Eukaryota</taxon>
        <taxon>Fungi</taxon>
        <taxon>Dikarya</taxon>
        <taxon>Basidiomycota</taxon>
        <taxon>Pucciniomycotina</taxon>
        <taxon>Pucciniomycetes</taxon>
        <taxon>Pucciniales</taxon>
        <taxon>Phakopsoraceae</taxon>
        <taxon>Phakopsora</taxon>
    </lineage>
</organism>
<dbReference type="SUPFAM" id="SSF48371">
    <property type="entry name" value="ARM repeat"/>
    <property type="match status" value="1"/>
</dbReference>
<accession>A0AAV0B1M4</accession>
<sequence>MEKHLERKEDDGISSVLLRPPDDMLLEIEKLSDLLSKPAQGSSKIELEEVTDFAREGADKLRDLRYRAFIGSETSLIPSCFLFLQQVGPIDFNHPYTECKADAIKHVMRVVGNLVHTHDENRQKCVDKGATNLIKLILDSLLSSRAVARMKEPFLSCIQILLVVTYNLCADFAPAQFALADSGIFYALCQLVESTFTSNVHLCLAAIRLVEELCCCEKAKKLFPESLVVSICKPILEADDFFTNPQQADKDTMEVYIDIIVICSSVLESITDNVSPRQSAGWIFDEVSKRKDGISNNLFSSLLWFIRYSNPPVLDGDWDENDVDSPRKVWEQIKARIGRALVLSLSHIKEMGDVNKDPIIEVLISWLKETDVVEQRPDLVIVIVVLYVTYLFHLGTSFESLKILIRFVLDLSCRRLVEDYGAILPLASSLNFWLPITTTSTGNEVVKKGRPGEQAQVLHALCGLARNLSVSEPSKSKIGRSGIPEGAIECLRPEFDMVTPLIGSALGLIRHLCRHNGPNVERLLGAGLFKTVMALIERIDQPYLILEASRVLSTAINTAGQLNQKAGVEILKSPSSIEPIIQYTIIAANANQMVLINEAFVSLALLTLSPDLVPEICRALLEDRSKTVGFSESETDFEKKEEIYHFAFEVILGYWFPKTKAELKAPRQMQENCGSILLSIASSMSSEKWSDYETTKLMTNMIHDRASLIEDNEDFQRKYTNVLKTWDALRLNFV</sequence>
<proteinExistence type="predicted"/>
<dbReference type="InterPro" id="IPR016024">
    <property type="entry name" value="ARM-type_fold"/>
</dbReference>
<dbReference type="PANTHER" id="PTHR10957">
    <property type="entry name" value="RAP1 GTPASE-GDP DISSOCIATION STIMULATOR 1"/>
    <property type="match status" value="1"/>
</dbReference>
<dbReference type="Proteomes" id="UP001153365">
    <property type="component" value="Unassembled WGS sequence"/>
</dbReference>
<dbReference type="EMBL" id="CALTRL010002614">
    <property type="protein sequence ID" value="CAH7676204.1"/>
    <property type="molecule type" value="Genomic_DNA"/>
</dbReference>
<dbReference type="InterPro" id="IPR040144">
    <property type="entry name" value="RAP1GDS1"/>
</dbReference>
<dbReference type="Gene3D" id="1.25.10.10">
    <property type="entry name" value="Leucine-rich Repeat Variant"/>
    <property type="match status" value="2"/>
</dbReference>
<evidence type="ECO:0000313" key="1">
    <source>
        <dbReference type="EMBL" id="CAH7676204.1"/>
    </source>
</evidence>